<feature type="compositionally biased region" description="Basic and acidic residues" evidence="1">
    <location>
        <begin position="64"/>
        <end position="84"/>
    </location>
</feature>
<name>A0ABQ7F1L6_BRACR</name>
<comment type="caution">
    <text evidence="2">The sequence shown here is derived from an EMBL/GenBank/DDBJ whole genome shotgun (WGS) entry which is preliminary data.</text>
</comment>
<gene>
    <name evidence="2" type="ORF">DY000_02049369</name>
</gene>
<dbReference type="EMBL" id="QGKV02000297">
    <property type="protein sequence ID" value="KAF3609110.1"/>
    <property type="molecule type" value="Genomic_DNA"/>
</dbReference>
<protein>
    <submittedName>
        <fullName evidence="2">Uncharacterized protein</fullName>
    </submittedName>
</protein>
<organism evidence="2 3">
    <name type="scientific">Brassica cretica</name>
    <name type="common">Mustard</name>
    <dbReference type="NCBI Taxonomy" id="69181"/>
    <lineage>
        <taxon>Eukaryota</taxon>
        <taxon>Viridiplantae</taxon>
        <taxon>Streptophyta</taxon>
        <taxon>Embryophyta</taxon>
        <taxon>Tracheophyta</taxon>
        <taxon>Spermatophyta</taxon>
        <taxon>Magnoliopsida</taxon>
        <taxon>eudicotyledons</taxon>
        <taxon>Gunneridae</taxon>
        <taxon>Pentapetalae</taxon>
        <taxon>rosids</taxon>
        <taxon>malvids</taxon>
        <taxon>Brassicales</taxon>
        <taxon>Brassicaceae</taxon>
        <taxon>Brassiceae</taxon>
        <taxon>Brassica</taxon>
    </lineage>
</organism>
<evidence type="ECO:0000313" key="2">
    <source>
        <dbReference type="EMBL" id="KAF3609110.1"/>
    </source>
</evidence>
<sequence length="263" mass="30461">MAPPLVDIGKDNTGNEVMDLEETGNPIAGDEGFMCEDDDFQNLTDGEMEDLNGSQEVVLETVEEESRPKETEEKGLQVGEEEKKKGARKLLLKQTMAAGTSKKKKFRHSFHRTEMFKLDKVSVREKVSDCKRRRVLHTPNKLPPRTQLRPMFNTFDIKLRSVSLVDAERYEGDMESMASWFVGMRSSYLIQWMMDLISLNQAQWKNGIRMVLDKGYRSTVVFNHGWRCKVWSYGFVLDHRRGAYSWLGLIKPSAENIWNHEVY</sequence>
<feature type="region of interest" description="Disordered" evidence="1">
    <location>
        <begin position="60"/>
        <end position="87"/>
    </location>
</feature>
<dbReference type="Proteomes" id="UP000266723">
    <property type="component" value="Unassembled WGS sequence"/>
</dbReference>
<evidence type="ECO:0000313" key="3">
    <source>
        <dbReference type="Proteomes" id="UP000266723"/>
    </source>
</evidence>
<reference evidence="2 3" key="1">
    <citation type="journal article" date="2020" name="BMC Genomics">
        <title>Intraspecific diversification of the crop wild relative Brassica cretica Lam. using demographic model selection.</title>
        <authorList>
            <person name="Kioukis A."/>
            <person name="Michalopoulou V.A."/>
            <person name="Briers L."/>
            <person name="Pirintsos S."/>
            <person name="Studholme D.J."/>
            <person name="Pavlidis P."/>
            <person name="Sarris P.F."/>
        </authorList>
    </citation>
    <scope>NUCLEOTIDE SEQUENCE [LARGE SCALE GENOMIC DNA]</scope>
    <source>
        <strain evidence="3">cv. PFS-1207/04</strain>
    </source>
</reference>
<accession>A0ABQ7F1L6</accession>
<proteinExistence type="predicted"/>
<keyword evidence="3" id="KW-1185">Reference proteome</keyword>
<evidence type="ECO:0000256" key="1">
    <source>
        <dbReference type="SAM" id="MobiDB-lite"/>
    </source>
</evidence>